<evidence type="ECO:0000256" key="3">
    <source>
        <dbReference type="ARBA" id="ARBA00022475"/>
    </source>
</evidence>
<evidence type="ECO:0000256" key="8">
    <source>
        <dbReference type="ARBA" id="ARBA00022801"/>
    </source>
</evidence>
<proteinExistence type="inferred from homology"/>
<dbReference type="InterPro" id="IPR046342">
    <property type="entry name" value="CBS_dom_sf"/>
</dbReference>
<evidence type="ECO:0000256" key="2">
    <source>
        <dbReference type="ARBA" id="ARBA00007931"/>
    </source>
</evidence>
<sequence length="378" mass="40191">MRKFTVGRVWDIPIRIDLSLVLFLPLLAWLLGSEAQIDTYAGVVNAVAPRAVDVATLHVGSNPWIVGVLAAVGLFVGVAIHELGHAYAGARYGVETEAITLWLLGGLASLSSIPRDPEQEFGIAIAGPVTSLLVAALCYAALYVVPASLPVLGFVVGWLAISNALLAGFNLLPAFPMDGGRVLRAYLARSRPYGVATRTAARIGVGFAVAFAVFGILSFAPLFLLLAWFVYSAATGESRTVLIDDLLEGLTVGDVLADTPTIDARASVQSFADRVLADQRTEYAVTEDGRVVGVVTLDALRRVREVERDAYRVEEVMQRDLPTVSHDADAFDALAVLNDGDAGAAFVEHDGERAGIVTRSDYASVLQARQAFDVTVPA</sequence>
<evidence type="ECO:0000256" key="14">
    <source>
        <dbReference type="PIRNR" id="PIRNR006404"/>
    </source>
</evidence>
<evidence type="ECO:0000256" key="11">
    <source>
        <dbReference type="ARBA" id="ARBA00023049"/>
    </source>
</evidence>
<feature type="binding site" evidence="16">
    <location>
        <position position="81"/>
    </location>
    <ligand>
        <name>Zn(2+)</name>
        <dbReference type="ChEBI" id="CHEBI:29105"/>
        <note>catalytic</note>
    </ligand>
</feature>
<evidence type="ECO:0000256" key="1">
    <source>
        <dbReference type="ARBA" id="ARBA00004651"/>
    </source>
</evidence>
<organism evidence="19 20">
    <name type="scientific">Halarchaeum nitratireducens</name>
    <dbReference type="NCBI Taxonomy" id="489913"/>
    <lineage>
        <taxon>Archaea</taxon>
        <taxon>Methanobacteriati</taxon>
        <taxon>Methanobacteriota</taxon>
        <taxon>Stenosarchaea group</taxon>
        <taxon>Halobacteria</taxon>
        <taxon>Halobacteriales</taxon>
        <taxon>Halobacteriaceae</taxon>
    </lineage>
</organism>
<dbReference type="Proteomes" id="UP000608850">
    <property type="component" value="Unassembled WGS sequence"/>
</dbReference>
<dbReference type="PANTHER" id="PTHR39188">
    <property type="entry name" value="MEMBRANE-ASSOCIATED ZINC METALLOPROTEASE M50B"/>
    <property type="match status" value="1"/>
</dbReference>
<evidence type="ECO:0000256" key="4">
    <source>
        <dbReference type="ARBA" id="ARBA00022670"/>
    </source>
</evidence>
<protein>
    <recommendedName>
        <fullName evidence="14">Zinc metalloprotease</fullName>
    </recommendedName>
</protein>
<comment type="caution">
    <text evidence="14">Lacks conserved residue(s) required for the propagation of feature annotation.</text>
</comment>
<feature type="binding site" evidence="16">
    <location>
        <position position="178"/>
    </location>
    <ligand>
        <name>Zn(2+)</name>
        <dbReference type="ChEBI" id="CHEBI:29105"/>
        <note>catalytic</note>
    </ligand>
</feature>
<feature type="active site" evidence="15">
    <location>
        <position position="82"/>
    </location>
</feature>
<dbReference type="SUPFAM" id="SSF54631">
    <property type="entry name" value="CBS-domain pair"/>
    <property type="match status" value="1"/>
</dbReference>
<feature type="transmembrane region" description="Helical" evidence="14">
    <location>
        <begin position="64"/>
        <end position="83"/>
    </location>
</feature>
<evidence type="ECO:0000256" key="9">
    <source>
        <dbReference type="ARBA" id="ARBA00022833"/>
    </source>
</evidence>
<keyword evidence="12 17" id="KW-0129">CBS domain</keyword>
<evidence type="ECO:0000256" key="17">
    <source>
        <dbReference type="PROSITE-ProRule" id="PRU00703"/>
    </source>
</evidence>
<evidence type="ECO:0000256" key="5">
    <source>
        <dbReference type="ARBA" id="ARBA00022692"/>
    </source>
</evidence>
<keyword evidence="6 14" id="KW-0479">Metal-binding</keyword>
<dbReference type="Gene3D" id="3.10.580.10">
    <property type="entry name" value="CBS-domain"/>
    <property type="match status" value="1"/>
</dbReference>
<dbReference type="CDD" id="cd06164">
    <property type="entry name" value="S2P-M50_SpoIVFB_CBS"/>
    <property type="match status" value="1"/>
</dbReference>
<evidence type="ECO:0000256" key="7">
    <source>
        <dbReference type="ARBA" id="ARBA00022737"/>
    </source>
</evidence>
<reference evidence="19 20" key="1">
    <citation type="journal article" date="2019" name="Int. J. Syst. Evol. Microbiol.">
        <title>The Global Catalogue of Microorganisms (GCM) 10K type strain sequencing project: providing services to taxonomists for standard genome sequencing and annotation.</title>
        <authorList>
            <consortium name="The Broad Institute Genomics Platform"/>
            <consortium name="The Broad Institute Genome Sequencing Center for Infectious Disease"/>
            <person name="Wu L."/>
            <person name="Ma J."/>
        </authorList>
    </citation>
    <scope>NUCLEOTIDE SEQUENCE [LARGE SCALE GENOMIC DNA]</scope>
    <source>
        <strain evidence="19 20">JCM 16331</strain>
    </source>
</reference>
<dbReference type="GO" id="GO:0046872">
    <property type="term" value="F:metal ion binding"/>
    <property type="evidence" value="ECO:0007669"/>
    <property type="project" value="UniProtKB-UniRule"/>
</dbReference>
<keyword evidence="5 14" id="KW-0812">Transmembrane</keyword>
<gene>
    <name evidence="19" type="ORF">GCM10009021_05180</name>
</gene>
<dbReference type="OrthoDB" id="12044at2157"/>
<feature type="binding site" evidence="16">
    <location>
        <position position="85"/>
    </location>
    <ligand>
        <name>Zn(2+)</name>
        <dbReference type="ChEBI" id="CHEBI:29105"/>
        <note>catalytic</note>
    </ligand>
</feature>
<feature type="transmembrane region" description="Helical" evidence="14">
    <location>
        <begin position="121"/>
        <end position="145"/>
    </location>
</feature>
<dbReference type="SMART" id="SM00116">
    <property type="entry name" value="CBS"/>
    <property type="match status" value="2"/>
</dbReference>
<keyword evidence="9 14" id="KW-0862">Zinc</keyword>
<dbReference type="PIRSF" id="PIRSF006404">
    <property type="entry name" value="UCP006404_Pept_M50_CBS"/>
    <property type="match status" value="1"/>
</dbReference>
<dbReference type="InterPro" id="IPR016483">
    <property type="entry name" value="UCP006404_Pept_M50_CBS"/>
</dbReference>
<evidence type="ECO:0000256" key="13">
    <source>
        <dbReference type="ARBA" id="ARBA00023136"/>
    </source>
</evidence>
<dbReference type="PROSITE" id="PS51371">
    <property type="entry name" value="CBS"/>
    <property type="match status" value="1"/>
</dbReference>
<evidence type="ECO:0000256" key="6">
    <source>
        <dbReference type="ARBA" id="ARBA00022723"/>
    </source>
</evidence>
<dbReference type="GO" id="GO:0006508">
    <property type="term" value="P:proteolysis"/>
    <property type="evidence" value="ECO:0007669"/>
    <property type="project" value="UniProtKB-KW"/>
</dbReference>
<dbReference type="Pfam" id="PF00571">
    <property type="entry name" value="CBS"/>
    <property type="match status" value="2"/>
</dbReference>
<feature type="transmembrane region" description="Helical" evidence="14">
    <location>
        <begin position="207"/>
        <end position="231"/>
    </location>
</feature>
<dbReference type="EMBL" id="BMOQ01000002">
    <property type="protein sequence ID" value="GGN08722.1"/>
    <property type="molecule type" value="Genomic_DNA"/>
</dbReference>
<keyword evidence="20" id="KW-1185">Reference proteome</keyword>
<dbReference type="RefSeq" id="WP_188876963.1">
    <property type="nucleotide sequence ID" value="NZ_BMOQ01000002.1"/>
</dbReference>
<dbReference type="Pfam" id="PF02163">
    <property type="entry name" value="Peptidase_M50"/>
    <property type="match status" value="2"/>
</dbReference>
<comment type="similarity">
    <text evidence="2 14">Belongs to the peptidase M50B family.</text>
</comment>
<keyword evidence="11 14" id="KW-0482">Metalloprotease</keyword>
<keyword evidence="3" id="KW-1003">Cell membrane</keyword>
<feature type="transmembrane region" description="Helical" evidence="14">
    <location>
        <begin position="151"/>
        <end position="172"/>
    </location>
</feature>
<evidence type="ECO:0000256" key="16">
    <source>
        <dbReference type="PIRSR" id="PIRSR006404-2"/>
    </source>
</evidence>
<keyword evidence="8 14" id="KW-0378">Hydrolase</keyword>
<dbReference type="GO" id="GO:0005886">
    <property type="term" value="C:plasma membrane"/>
    <property type="evidence" value="ECO:0007669"/>
    <property type="project" value="UniProtKB-SubCell"/>
</dbReference>
<evidence type="ECO:0000256" key="10">
    <source>
        <dbReference type="ARBA" id="ARBA00022989"/>
    </source>
</evidence>
<dbReference type="InterPro" id="IPR000644">
    <property type="entry name" value="CBS_dom"/>
</dbReference>
<dbReference type="AlphaFoldDB" id="A0A830G792"/>
<evidence type="ECO:0000256" key="12">
    <source>
        <dbReference type="ARBA" id="ARBA00023122"/>
    </source>
</evidence>
<keyword evidence="4 14" id="KW-0645">Protease</keyword>
<comment type="caution">
    <text evidence="19">The sequence shown here is derived from an EMBL/GenBank/DDBJ whole genome shotgun (WGS) entry which is preliminary data.</text>
</comment>
<evidence type="ECO:0000313" key="19">
    <source>
        <dbReference type="EMBL" id="GGN08722.1"/>
    </source>
</evidence>
<evidence type="ECO:0000313" key="20">
    <source>
        <dbReference type="Proteomes" id="UP000608850"/>
    </source>
</evidence>
<accession>A0A830G792</accession>
<feature type="domain" description="CBS" evidence="18">
    <location>
        <begin position="317"/>
        <end position="374"/>
    </location>
</feature>
<comment type="subcellular location">
    <subcellularLocation>
        <location evidence="1">Cell membrane</location>
        <topology evidence="1">Multi-pass membrane protein</topology>
    </subcellularLocation>
</comment>
<dbReference type="InterPro" id="IPR008915">
    <property type="entry name" value="Peptidase_M50"/>
</dbReference>
<evidence type="ECO:0000256" key="15">
    <source>
        <dbReference type="PIRSR" id="PIRSR006404-1"/>
    </source>
</evidence>
<name>A0A830G792_9EURY</name>
<keyword evidence="7" id="KW-0677">Repeat</keyword>
<comment type="cofactor">
    <cofactor evidence="14 16">
        <name>Zn(2+)</name>
        <dbReference type="ChEBI" id="CHEBI:29105"/>
    </cofactor>
    <text evidence="14 16">Binds 1 zinc ion per subunit.</text>
</comment>
<keyword evidence="10 14" id="KW-1133">Transmembrane helix</keyword>
<dbReference type="GO" id="GO:0008237">
    <property type="term" value="F:metallopeptidase activity"/>
    <property type="evidence" value="ECO:0007669"/>
    <property type="project" value="UniProtKB-UniRule"/>
</dbReference>
<keyword evidence="13 14" id="KW-0472">Membrane</keyword>
<evidence type="ECO:0000259" key="18">
    <source>
        <dbReference type="PROSITE" id="PS51371"/>
    </source>
</evidence>
<dbReference type="PANTHER" id="PTHR39188:SF3">
    <property type="entry name" value="STAGE IV SPORULATION PROTEIN FB"/>
    <property type="match status" value="1"/>
</dbReference>